<dbReference type="Proteomes" id="UP000007796">
    <property type="component" value="Unassembled WGS sequence"/>
</dbReference>
<dbReference type="eggNOG" id="ENOG502SN86">
    <property type="taxonomic scope" value="Eukaryota"/>
</dbReference>
<gene>
    <name evidence="2" type="ORF">CMQ_8104</name>
</gene>
<dbReference type="RefSeq" id="XP_014171120.1">
    <property type="nucleotide sequence ID" value="XM_014315645.1"/>
</dbReference>
<dbReference type="EMBL" id="GL629788">
    <property type="protein sequence ID" value="EFX01638.1"/>
    <property type="molecule type" value="Genomic_DNA"/>
</dbReference>
<evidence type="ECO:0000313" key="3">
    <source>
        <dbReference type="Proteomes" id="UP000007796"/>
    </source>
</evidence>
<name>F0XKN2_GROCL</name>
<dbReference type="Pfam" id="PF06985">
    <property type="entry name" value="HET"/>
    <property type="match status" value="1"/>
</dbReference>
<keyword evidence="3" id="KW-1185">Reference proteome</keyword>
<dbReference type="HOGENOM" id="CLU_002639_3_0_1"/>
<dbReference type="InParanoid" id="F0XKN2"/>
<dbReference type="PANTHER" id="PTHR33112:SF8">
    <property type="entry name" value="HETEROKARYON INCOMPATIBILITY DOMAIN-CONTAINING PROTEIN"/>
    <property type="match status" value="1"/>
</dbReference>
<protein>
    <submittedName>
        <fullName evidence="2">Het domain containing protein</fullName>
    </submittedName>
</protein>
<dbReference type="InterPro" id="IPR010730">
    <property type="entry name" value="HET"/>
</dbReference>
<feature type="domain" description="Heterokaryon incompatibility" evidence="1">
    <location>
        <begin position="195"/>
        <end position="343"/>
    </location>
</feature>
<dbReference type="STRING" id="655863.F0XKN2"/>
<proteinExistence type="predicted"/>
<reference evidence="2 3" key="1">
    <citation type="journal article" date="2011" name="Proc. Natl. Acad. Sci. U.S.A.">
        <title>Genome and transcriptome analyses of the mountain pine beetle-fungal symbiont Grosmannia clavigera, a lodgepole pine pathogen.</title>
        <authorList>
            <person name="DiGuistini S."/>
            <person name="Wang Y."/>
            <person name="Liao N.Y."/>
            <person name="Taylor G."/>
            <person name="Tanguay P."/>
            <person name="Feau N."/>
            <person name="Henrissat B."/>
            <person name="Chan S.K."/>
            <person name="Hesse-Orce U."/>
            <person name="Alamouti S.M."/>
            <person name="Tsui C.K.M."/>
            <person name="Docking R.T."/>
            <person name="Levasseur A."/>
            <person name="Haridas S."/>
            <person name="Robertson G."/>
            <person name="Birol I."/>
            <person name="Holt R.A."/>
            <person name="Marra M.A."/>
            <person name="Hamelin R.C."/>
            <person name="Hirst M."/>
            <person name="Jones S.J.M."/>
            <person name="Bohlmann J."/>
            <person name="Breuil C."/>
        </authorList>
    </citation>
    <scope>NUCLEOTIDE SEQUENCE [LARGE SCALE GENOMIC DNA]</scope>
    <source>
        <strain evidence="3">kw1407 / UAMH 11150</strain>
    </source>
</reference>
<accession>F0XKN2</accession>
<dbReference type="PANTHER" id="PTHR33112">
    <property type="entry name" value="DOMAIN PROTEIN, PUTATIVE-RELATED"/>
    <property type="match status" value="1"/>
</dbReference>
<organism evidence="3">
    <name type="scientific">Grosmannia clavigera (strain kw1407 / UAMH 11150)</name>
    <name type="common">Blue stain fungus</name>
    <name type="synonym">Graphiocladiella clavigera</name>
    <dbReference type="NCBI Taxonomy" id="655863"/>
    <lineage>
        <taxon>Eukaryota</taxon>
        <taxon>Fungi</taxon>
        <taxon>Dikarya</taxon>
        <taxon>Ascomycota</taxon>
        <taxon>Pezizomycotina</taxon>
        <taxon>Sordariomycetes</taxon>
        <taxon>Sordariomycetidae</taxon>
        <taxon>Ophiostomatales</taxon>
        <taxon>Ophiostomataceae</taxon>
        <taxon>Leptographium</taxon>
    </lineage>
</organism>
<dbReference type="GeneID" id="25981723"/>
<dbReference type="OrthoDB" id="5347061at2759"/>
<sequence>MLLKSTPHQPTFLALRISAENGCQLCRFLCMSLEQGFQGQKYLDLSLLSAEYPGCQLWLRARDVSLDRIILSFNESGGPTDSDGPPISSYGLPPGCYQKLENPLGYLDLFADSSEAEQPPAICGRPLPTSAGNSAEDFEVVRGWLVDCVNTHPLCASPRPDAPLPKRVIDVGPTDGSQEPRLVLTSGQKLHDQRYATLSHCWGGALPLSTTSGTLDERIAGIPIASLPKTFRDAVVIVRELGLRLLWIDSLCIVQDSREDWEVQSAVMGDIYRGGYINIAARAAANGSVGCFVPRVPEPQPCRIPRWSRDGTIAGFMYFRSPAFRIEDVERTPLDTRGWVLQERTLSPRIIHYGAQQLYWECLSSSHRQDGKYHDDAVNFQEEVGLVPLGNYKRTLGLYSPTDAEMLEEYRSALSRFMPDVKDVERCLHMDQWYYTVMDYTRWNLTFQSDKLAAIAGVAKTVQQQRGYTYLAGMWREDLVRGMMWWLCDIELSTASAIERSRIICDTLPSWTWARHSGEIDFIVSPEREAVSQVVSVSYEENGSFGQISSARLRLNGPVVMGHYNVSRSERGANLVGADGKAIGYARFDMPKATKLIGGDQLLCCILLRGYTGEALGLVLQQEGRQRNTYRRIGYIRDDDPKFQGCLLNPMPAYQETVIV</sequence>
<evidence type="ECO:0000259" key="1">
    <source>
        <dbReference type="Pfam" id="PF06985"/>
    </source>
</evidence>
<evidence type="ECO:0000313" key="2">
    <source>
        <dbReference type="EMBL" id="EFX01638.1"/>
    </source>
</evidence>
<dbReference type="AlphaFoldDB" id="F0XKN2"/>